<dbReference type="Proteomes" id="UP000220078">
    <property type="component" value="Unassembled WGS sequence"/>
</dbReference>
<dbReference type="SUPFAM" id="SSF56672">
    <property type="entry name" value="DNA/RNA polymerases"/>
    <property type="match status" value="1"/>
</dbReference>
<dbReference type="Pfam" id="PF21368">
    <property type="entry name" value="AI2M-like_HNH"/>
    <property type="match status" value="1"/>
</dbReference>
<name>A0AB36SXH3_9BACI</name>
<reference evidence="2 3" key="1">
    <citation type="submission" date="2017-09" db="EMBL/GenBank/DDBJ databases">
        <title>Large-scale bioinformatics analysis of Bacillus genomes uncovers conserved roles of natural products in bacterial physiology.</title>
        <authorList>
            <consortium name="Agbiome Team Llc"/>
            <person name="Bleich R.M."/>
            <person name="Kirk G.J."/>
            <person name="Santa Maria K.C."/>
            <person name="Allen S.E."/>
            <person name="Farag S."/>
            <person name="Shank E.A."/>
            <person name="Bowers A."/>
        </authorList>
    </citation>
    <scope>NUCLEOTIDE SEQUENCE [LARGE SCALE GENOMIC DNA]</scope>
    <source>
        <strain evidence="2 3">AFS027629</strain>
    </source>
</reference>
<dbReference type="PROSITE" id="PS50878">
    <property type="entry name" value="RT_POL"/>
    <property type="match status" value="1"/>
</dbReference>
<organism evidence="2 3">
    <name type="scientific">Bacillus toyonensis</name>
    <dbReference type="NCBI Taxonomy" id="155322"/>
    <lineage>
        <taxon>Bacteria</taxon>
        <taxon>Bacillati</taxon>
        <taxon>Bacillota</taxon>
        <taxon>Bacilli</taxon>
        <taxon>Bacillales</taxon>
        <taxon>Bacillaceae</taxon>
        <taxon>Bacillus</taxon>
        <taxon>Bacillus cereus group</taxon>
    </lineage>
</organism>
<dbReference type="InterPro" id="IPR043502">
    <property type="entry name" value="DNA/RNA_pol_sf"/>
</dbReference>
<accession>A0AB36SXH3</accession>
<keyword evidence="2" id="KW-0808">Transferase</keyword>
<dbReference type="InterPro" id="IPR000477">
    <property type="entry name" value="RT_dom"/>
</dbReference>
<dbReference type="GO" id="GO:0003964">
    <property type="term" value="F:RNA-directed DNA polymerase activity"/>
    <property type="evidence" value="ECO:0007669"/>
    <property type="project" value="UniProtKB-KW"/>
</dbReference>
<keyword evidence="2" id="KW-0548">Nucleotidyltransferase</keyword>
<dbReference type="PANTHER" id="PTHR34047:SF8">
    <property type="entry name" value="PROTEIN YKFC"/>
    <property type="match status" value="1"/>
</dbReference>
<dbReference type="AlphaFoldDB" id="A0AB36SXH3"/>
<evidence type="ECO:0000313" key="3">
    <source>
        <dbReference type="Proteomes" id="UP000220078"/>
    </source>
</evidence>
<gene>
    <name evidence="2" type="ORF">CN551_27730</name>
</gene>
<dbReference type="EMBL" id="NUAP01000055">
    <property type="protein sequence ID" value="PEN84787.1"/>
    <property type="molecule type" value="Genomic_DNA"/>
</dbReference>
<comment type="caution">
    <text evidence="2">The sequence shown here is derived from an EMBL/GenBank/DDBJ whole genome shotgun (WGS) entry which is preliminary data.</text>
</comment>
<dbReference type="GO" id="GO:0006397">
    <property type="term" value="P:mRNA processing"/>
    <property type="evidence" value="ECO:0007669"/>
    <property type="project" value="InterPro"/>
</dbReference>
<sequence length="611" mass="72484">MEGARGFMRNPNDVLSNLASKANNTEYKYKRLYRNLYNIEFYLLAYHKINAKEGNLTKGADGKTIDGMSIERIQNIIEELKEQSYRPHPVKRVYIPKVKQGKRPLGIPSFDDKLVQEVLRLILESIYEPQFLETSHGFRPKRSCHTAIIKIQRRFTGVKWFVEGDIKGFFDNINHHTLIGILRRRIDDEKLINLIWKFLKAGYLEDWRYHKTYSGVPQGGIISPLLANIYLNELDKYAEKYKKIFDSQTTKRRKPIEYKRIQYKVSDERKWLNENWSSLSKEQRKQKLKSIREKQKILSSMNCTDPMDENFRRFNYVRYADDWIVGIIGCKQNAEDVKKDFANYLKSELKLDLSLEKTLVTNSKKKVRFLGYDLTVQRSSAIKKDKNGIPKRTYNGGVKIYVPHEKWVSSLLEKGALKIRPDGRWKILHRNTLIRLDDLEILSTYNAEIRGLYNYYRIANNACVLNKFKYVMEYSMYKTFASKYRKSKRKIIDKYSINGNFGVKYIVKGEEKIRFLYNEGFKRKRPVTEMKTDYLPTIMQYKGRTSLISRLEAQTCEICKTEEKPFEVHHVRKLKDLKGKKRWEQRMIARRRKTLVVCLKCHRDIHNGKLD</sequence>
<dbReference type="InterPro" id="IPR049030">
    <property type="entry name" value="AI2M-like_HNH"/>
</dbReference>
<dbReference type="InterPro" id="IPR003615">
    <property type="entry name" value="HNH_nuc"/>
</dbReference>
<dbReference type="CDD" id="cd01651">
    <property type="entry name" value="RT_G2_intron"/>
    <property type="match status" value="1"/>
</dbReference>
<dbReference type="SMART" id="SM00507">
    <property type="entry name" value="HNHc"/>
    <property type="match status" value="1"/>
</dbReference>
<evidence type="ECO:0000313" key="2">
    <source>
        <dbReference type="EMBL" id="PEN84787.1"/>
    </source>
</evidence>
<dbReference type="Pfam" id="PF01348">
    <property type="entry name" value="Intron_maturas2"/>
    <property type="match status" value="1"/>
</dbReference>
<protein>
    <submittedName>
        <fullName evidence="2">Group II intron reverse transcriptase/maturase</fullName>
    </submittedName>
</protein>
<evidence type="ECO:0000259" key="1">
    <source>
        <dbReference type="PROSITE" id="PS50878"/>
    </source>
</evidence>
<dbReference type="InterPro" id="IPR024937">
    <property type="entry name" value="Domain_X"/>
</dbReference>
<keyword evidence="2" id="KW-0695">RNA-directed DNA polymerase</keyword>
<feature type="domain" description="Reverse transcriptase" evidence="1">
    <location>
        <begin position="76"/>
        <end position="374"/>
    </location>
</feature>
<proteinExistence type="predicted"/>
<dbReference type="InterPro" id="IPR051083">
    <property type="entry name" value="GrpII_Intron_Splice-Mob/Def"/>
</dbReference>
<dbReference type="PANTHER" id="PTHR34047">
    <property type="entry name" value="NUCLEAR INTRON MATURASE 1, MITOCHONDRIAL-RELATED"/>
    <property type="match status" value="1"/>
</dbReference>
<dbReference type="Pfam" id="PF00078">
    <property type="entry name" value="RVT_1"/>
    <property type="match status" value="1"/>
</dbReference>